<dbReference type="PROSITE" id="PS51192">
    <property type="entry name" value="HELICASE_ATP_BIND_1"/>
    <property type="match status" value="1"/>
</dbReference>
<dbReference type="SMART" id="SM00490">
    <property type="entry name" value="HELICc"/>
    <property type="match status" value="1"/>
</dbReference>
<evidence type="ECO:0000256" key="2">
    <source>
        <dbReference type="ARBA" id="ARBA00022801"/>
    </source>
</evidence>
<dbReference type="PROSITE" id="PS51195">
    <property type="entry name" value="Q_MOTIF"/>
    <property type="match status" value="1"/>
</dbReference>
<dbReference type="InterPro" id="IPR050079">
    <property type="entry name" value="DEAD_box_RNA_helicase"/>
</dbReference>
<dbReference type="EC" id="3.6.4.-" evidence="10"/>
<keyword evidence="11" id="KW-1185">Reference proteome</keyword>
<accession>A0ABU4WBB3</accession>
<gene>
    <name evidence="10" type="ORF">RFV38_10085</name>
</gene>
<evidence type="ECO:0000259" key="8">
    <source>
        <dbReference type="PROSITE" id="PS51194"/>
    </source>
</evidence>
<comment type="similarity">
    <text evidence="5">Belongs to the DEAD box helicase family.</text>
</comment>
<reference evidence="11" key="1">
    <citation type="submission" date="2023-07" db="EMBL/GenBank/DDBJ databases">
        <authorList>
            <person name="Colorado M.A."/>
            <person name="Villamil L.M."/>
            <person name="Melo J.F."/>
            <person name="Rodriguez J.A."/>
            <person name="Ruiz R.Y."/>
        </authorList>
    </citation>
    <scope>NUCLEOTIDE SEQUENCE [LARGE SCALE GENOMIC DNA]</scope>
    <source>
        <strain evidence="11">C33</strain>
    </source>
</reference>
<feature type="domain" description="Helicase C-terminal" evidence="8">
    <location>
        <begin position="227"/>
        <end position="376"/>
    </location>
</feature>
<dbReference type="Pfam" id="PF00271">
    <property type="entry name" value="Helicase_C"/>
    <property type="match status" value="1"/>
</dbReference>
<dbReference type="InterPro" id="IPR044742">
    <property type="entry name" value="DEAD/DEAH_RhlB"/>
</dbReference>
<comment type="caution">
    <text evidence="10">The sequence shown here is derived from an EMBL/GenBank/DDBJ whole genome shotgun (WGS) entry which is preliminary data.</text>
</comment>
<evidence type="ECO:0000256" key="4">
    <source>
        <dbReference type="ARBA" id="ARBA00022840"/>
    </source>
</evidence>
<dbReference type="InterPro" id="IPR001650">
    <property type="entry name" value="Helicase_C-like"/>
</dbReference>
<evidence type="ECO:0000256" key="5">
    <source>
        <dbReference type="ARBA" id="ARBA00038437"/>
    </source>
</evidence>
<organism evidence="10 11">
    <name type="scientific">Candidatus Cetobacterium colombiensis</name>
    <dbReference type="NCBI Taxonomy" id="3073100"/>
    <lineage>
        <taxon>Bacteria</taxon>
        <taxon>Fusobacteriati</taxon>
        <taxon>Fusobacteriota</taxon>
        <taxon>Fusobacteriia</taxon>
        <taxon>Fusobacteriales</taxon>
        <taxon>Fusobacteriaceae</taxon>
        <taxon>Cetobacterium</taxon>
    </lineage>
</organism>
<dbReference type="SUPFAM" id="SSF52540">
    <property type="entry name" value="P-loop containing nucleoside triphosphate hydrolases"/>
    <property type="match status" value="1"/>
</dbReference>
<protein>
    <submittedName>
        <fullName evidence="10">DEAD/DEAH box helicase</fullName>
        <ecNumber evidence="10">3.6.4.-</ecNumber>
    </submittedName>
</protein>
<dbReference type="CDD" id="cd00268">
    <property type="entry name" value="DEADc"/>
    <property type="match status" value="1"/>
</dbReference>
<keyword evidence="1" id="KW-0547">Nucleotide-binding</keyword>
<evidence type="ECO:0000313" key="11">
    <source>
        <dbReference type="Proteomes" id="UP001279681"/>
    </source>
</evidence>
<dbReference type="PANTHER" id="PTHR47959">
    <property type="entry name" value="ATP-DEPENDENT RNA HELICASE RHLE-RELATED"/>
    <property type="match status" value="1"/>
</dbReference>
<dbReference type="SMART" id="SM00487">
    <property type="entry name" value="DEXDc"/>
    <property type="match status" value="1"/>
</dbReference>
<dbReference type="RefSeq" id="WP_320314217.1">
    <property type="nucleotide sequence ID" value="NZ_JAVIKH010000014.1"/>
</dbReference>
<dbReference type="CDD" id="cd18787">
    <property type="entry name" value="SF2_C_DEAD"/>
    <property type="match status" value="1"/>
</dbReference>
<dbReference type="Pfam" id="PF00270">
    <property type="entry name" value="DEAD"/>
    <property type="match status" value="1"/>
</dbReference>
<dbReference type="InterPro" id="IPR011545">
    <property type="entry name" value="DEAD/DEAH_box_helicase_dom"/>
</dbReference>
<dbReference type="Gene3D" id="3.40.50.300">
    <property type="entry name" value="P-loop containing nucleotide triphosphate hydrolases"/>
    <property type="match status" value="2"/>
</dbReference>
<dbReference type="PANTHER" id="PTHR47959:SF1">
    <property type="entry name" value="ATP-DEPENDENT RNA HELICASE DBPA"/>
    <property type="match status" value="1"/>
</dbReference>
<feature type="short sequence motif" description="Q motif" evidence="6">
    <location>
        <begin position="3"/>
        <end position="31"/>
    </location>
</feature>
<dbReference type="EMBL" id="JAVIKH010000014">
    <property type="protein sequence ID" value="MDX8336838.1"/>
    <property type="molecule type" value="Genomic_DNA"/>
</dbReference>
<evidence type="ECO:0000313" key="10">
    <source>
        <dbReference type="EMBL" id="MDX8336838.1"/>
    </source>
</evidence>
<proteinExistence type="inferred from homology"/>
<dbReference type="GO" id="GO:0016787">
    <property type="term" value="F:hydrolase activity"/>
    <property type="evidence" value="ECO:0007669"/>
    <property type="project" value="UniProtKB-KW"/>
</dbReference>
<name>A0ABU4WBB3_9FUSO</name>
<evidence type="ECO:0000259" key="7">
    <source>
        <dbReference type="PROSITE" id="PS51192"/>
    </source>
</evidence>
<dbReference type="GO" id="GO:0004386">
    <property type="term" value="F:helicase activity"/>
    <property type="evidence" value="ECO:0007669"/>
    <property type="project" value="UniProtKB-KW"/>
</dbReference>
<dbReference type="InterPro" id="IPR014001">
    <property type="entry name" value="Helicase_ATP-bd"/>
</dbReference>
<keyword evidence="2 10" id="KW-0378">Hydrolase</keyword>
<feature type="domain" description="Helicase ATP-binding" evidence="7">
    <location>
        <begin position="34"/>
        <end position="203"/>
    </location>
</feature>
<dbReference type="PROSITE" id="PS51194">
    <property type="entry name" value="HELICASE_CTER"/>
    <property type="match status" value="1"/>
</dbReference>
<dbReference type="Proteomes" id="UP001279681">
    <property type="component" value="Unassembled WGS sequence"/>
</dbReference>
<keyword evidence="3 10" id="KW-0347">Helicase</keyword>
<dbReference type="InterPro" id="IPR014014">
    <property type="entry name" value="RNA_helicase_DEAD_Q_motif"/>
</dbReference>
<keyword evidence="4" id="KW-0067">ATP-binding</keyword>
<sequence length="405" mass="46174">MNTNFNNLNVDKNIVELLSKRGIKEPTEIQREAIPAILNGKDLIAQAATGSGKTFAFVIPVVQKLNKFSKTPQCLIVTPTRELAIQISQECDKINFEDKKIMLAYGGREIAGQIETLKNGVDIVIGTPGRLVDLIERKAIDLSKISSLILDEVDQILMMGFRNEIDKIIEVCNRRRQTLCFSATIDSTVKKIAYRITKEPMNIVIESKENKLAHINQHIIRTTDRRKLDTLSVLLNETNPFMGIIFCRTKIRVDSLEEELSSRGYSCQKLHSDIPQAKREKIMKAFKDVEFQFLVATDVAARGVDITGVTHIFNYDITEDVESYIHRIGRTGRAGEKGESYLFVTEKNENMLKDIENSIGFNIPEMEVEYVQGAMSTLELPKKKYNKKINARTKNIEEQKKRYRR</sequence>
<evidence type="ECO:0000256" key="3">
    <source>
        <dbReference type="ARBA" id="ARBA00022806"/>
    </source>
</evidence>
<evidence type="ECO:0000256" key="1">
    <source>
        <dbReference type="ARBA" id="ARBA00022741"/>
    </source>
</evidence>
<evidence type="ECO:0000259" key="9">
    <source>
        <dbReference type="PROSITE" id="PS51195"/>
    </source>
</evidence>
<dbReference type="InterPro" id="IPR027417">
    <property type="entry name" value="P-loop_NTPase"/>
</dbReference>
<feature type="domain" description="DEAD-box RNA helicase Q" evidence="9">
    <location>
        <begin position="3"/>
        <end position="31"/>
    </location>
</feature>
<evidence type="ECO:0000256" key="6">
    <source>
        <dbReference type="PROSITE-ProRule" id="PRU00552"/>
    </source>
</evidence>